<proteinExistence type="predicted"/>
<evidence type="ECO:0000313" key="1">
    <source>
        <dbReference type="EMBL" id="KAK1867513.1"/>
    </source>
</evidence>
<keyword evidence="2" id="KW-1185">Reference proteome</keyword>
<name>A0ACC3CCG5_PYRYE</name>
<evidence type="ECO:0000313" key="2">
    <source>
        <dbReference type="Proteomes" id="UP000798662"/>
    </source>
</evidence>
<organism evidence="1 2">
    <name type="scientific">Pyropia yezoensis</name>
    <name type="common">Susabi-nori</name>
    <name type="synonym">Porphyra yezoensis</name>
    <dbReference type="NCBI Taxonomy" id="2788"/>
    <lineage>
        <taxon>Eukaryota</taxon>
        <taxon>Rhodophyta</taxon>
        <taxon>Bangiophyceae</taxon>
        <taxon>Bangiales</taxon>
        <taxon>Bangiaceae</taxon>
        <taxon>Pyropia</taxon>
    </lineage>
</organism>
<gene>
    <name evidence="1" type="ORF">I4F81_010020</name>
</gene>
<sequence>MRGDSSGATQVGVATTVAGASAATWRGSQQAPAFIKHVFAQLFPVMYEADAAEAVVASKGPRVRQQLDAGEAKRDVGATVVALTFNDPQKALPVPADCTIASMYDTEAKRSTHTKTAALETIAESSATIVTGSRKIHAFMTV</sequence>
<reference evidence="1" key="1">
    <citation type="submission" date="2019-11" db="EMBL/GenBank/DDBJ databases">
        <title>Nori genome reveals adaptations in red seaweeds to the harsh intertidal environment.</title>
        <authorList>
            <person name="Wang D."/>
            <person name="Mao Y."/>
        </authorList>
    </citation>
    <scope>NUCLEOTIDE SEQUENCE</scope>
    <source>
        <tissue evidence="1">Gametophyte</tissue>
    </source>
</reference>
<protein>
    <submittedName>
        <fullName evidence="1">Uncharacterized protein</fullName>
    </submittedName>
</protein>
<dbReference type="Proteomes" id="UP000798662">
    <property type="component" value="Chromosome 3"/>
</dbReference>
<dbReference type="EMBL" id="CM020620">
    <property type="protein sequence ID" value="KAK1867513.1"/>
    <property type="molecule type" value="Genomic_DNA"/>
</dbReference>
<accession>A0ACC3CCG5</accession>
<comment type="caution">
    <text evidence="1">The sequence shown here is derived from an EMBL/GenBank/DDBJ whole genome shotgun (WGS) entry which is preliminary data.</text>
</comment>